<protein>
    <submittedName>
        <fullName evidence="1">Uncharacterized protein</fullName>
    </submittedName>
</protein>
<dbReference type="AlphaFoldDB" id="A0A5P1E343"/>
<dbReference type="Gramene" id="ONK56889">
    <property type="protein sequence ID" value="ONK56889"/>
    <property type="gene ID" value="A4U43_C10F14200"/>
</dbReference>
<accession>A0A5P1E343</accession>
<gene>
    <name evidence="1" type="ORF">A4U43_C10F14200</name>
</gene>
<reference evidence="2" key="1">
    <citation type="journal article" date="2017" name="Nat. Commun.">
        <title>The asparagus genome sheds light on the origin and evolution of a young Y chromosome.</title>
        <authorList>
            <person name="Harkess A."/>
            <person name="Zhou J."/>
            <person name="Xu C."/>
            <person name="Bowers J.E."/>
            <person name="Van der Hulst R."/>
            <person name="Ayyampalayam S."/>
            <person name="Mercati F."/>
            <person name="Riccardi P."/>
            <person name="McKain M.R."/>
            <person name="Kakrana A."/>
            <person name="Tang H."/>
            <person name="Ray J."/>
            <person name="Groenendijk J."/>
            <person name="Arikit S."/>
            <person name="Mathioni S.M."/>
            <person name="Nakano M."/>
            <person name="Shan H."/>
            <person name="Telgmann-Rauber A."/>
            <person name="Kanno A."/>
            <person name="Yue Z."/>
            <person name="Chen H."/>
            <person name="Li W."/>
            <person name="Chen Y."/>
            <person name="Xu X."/>
            <person name="Zhang Y."/>
            <person name="Luo S."/>
            <person name="Chen H."/>
            <person name="Gao J."/>
            <person name="Mao Z."/>
            <person name="Pires J.C."/>
            <person name="Luo M."/>
            <person name="Kudrna D."/>
            <person name="Wing R.A."/>
            <person name="Meyers B.C."/>
            <person name="Yi K."/>
            <person name="Kong H."/>
            <person name="Lavrijsen P."/>
            <person name="Sunseri F."/>
            <person name="Falavigna A."/>
            <person name="Ye Y."/>
            <person name="Leebens-Mack J.H."/>
            <person name="Chen G."/>
        </authorList>
    </citation>
    <scope>NUCLEOTIDE SEQUENCE [LARGE SCALE GENOMIC DNA]</scope>
    <source>
        <strain evidence="2">cv. DH0086</strain>
    </source>
</reference>
<dbReference type="EMBL" id="CM007390">
    <property type="protein sequence ID" value="ONK56889.1"/>
    <property type="molecule type" value="Genomic_DNA"/>
</dbReference>
<evidence type="ECO:0000313" key="2">
    <source>
        <dbReference type="Proteomes" id="UP000243459"/>
    </source>
</evidence>
<keyword evidence="2" id="KW-1185">Reference proteome</keyword>
<dbReference type="Proteomes" id="UP000243459">
    <property type="component" value="Chromosome 10"/>
</dbReference>
<proteinExistence type="predicted"/>
<name>A0A5P1E343_ASPOF</name>
<sequence length="113" mass="11902">MDRTPKEYFSLADRTKSADISLGQWLATLSPRLSMQSSSEDGSGGLSSGANGSMWALSGYNSRSIVSVDPLAEHEGGGGTGSIAELLGRGEPAMMSMELGMADKHMVVWFVNS</sequence>
<evidence type="ECO:0000313" key="1">
    <source>
        <dbReference type="EMBL" id="ONK56889.1"/>
    </source>
</evidence>
<organism evidence="1 2">
    <name type="scientific">Asparagus officinalis</name>
    <name type="common">Garden asparagus</name>
    <dbReference type="NCBI Taxonomy" id="4686"/>
    <lineage>
        <taxon>Eukaryota</taxon>
        <taxon>Viridiplantae</taxon>
        <taxon>Streptophyta</taxon>
        <taxon>Embryophyta</taxon>
        <taxon>Tracheophyta</taxon>
        <taxon>Spermatophyta</taxon>
        <taxon>Magnoliopsida</taxon>
        <taxon>Liliopsida</taxon>
        <taxon>Asparagales</taxon>
        <taxon>Asparagaceae</taxon>
        <taxon>Asparagoideae</taxon>
        <taxon>Asparagus</taxon>
    </lineage>
</organism>